<keyword evidence="1" id="KW-1133">Transmembrane helix</keyword>
<evidence type="ECO:0000313" key="4">
    <source>
        <dbReference type="Proteomes" id="UP000315303"/>
    </source>
</evidence>
<gene>
    <name evidence="3" type="ORF">EPA86_14425</name>
</gene>
<feature type="transmembrane region" description="Helical" evidence="1">
    <location>
        <begin position="49"/>
        <end position="66"/>
    </location>
</feature>
<dbReference type="SUPFAM" id="SSF55874">
    <property type="entry name" value="ATPase domain of HSP90 chaperone/DNA topoisomerase II/histidine kinase"/>
    <property type="match status" value="1"/>
</dbReference>
<accession>A0A502KTK2</accession>
<dbReference type="PANTHER" id="PTHR34220:SF7">
    <property type="entry name" value="SENSOR HISTIDINE KINASE YPDA"/>
    <property type="match status" value="1"/>
</dbReference>
<feature type="transmembrane region" description="Helical" evidence="1">
    <location>
        <begin position="126"/>
        <end position="145"/>
    </location>
</feature>
<dbReference type="GO" id="GO:0000155">
    <property type="term" value="F:phosphorelay sensor kinase activity"/>
    <property type="evidence" value="ECO:0007669"/>
    <property type="project" value="InterPro"/>
</dbReference>
<protein>
    <recommendedName>
        <fullName evidence="2">Signal transduction histidine kinase internal region domain-containing protein</fullName>
    </recommendedName>
</protein>
<dbReference type="Pfam" id="PF06580">
    <property type="entry name" value="His_kinase"/>
    <property type="match status" value="1"/>
</dbReference>
<dbReference type="Gene3D" id="3.30.565.10">
    <property type="entry name" value="Histidine kinase-like ATPase, C-terminal domain"/>
    <property type="match status" value="1"/>
</dbReference>
<sequence length="358" mass="40596">MNIFQPEYPVNTRNNNALFWFLQIIGWGLFTLLNLAGRQYFVHFHVSELINSLVLGSCLIITTSLLRKYYQSRLNSTHIVKTIGHMILASIVTACLTMMLFAVIIVPNQMAIFKSNDQLLFQQIMLSAPMIAFLVLAWSALYTMLKKQQQLKHSQQAQKHLSHSLKEAQLDVFLSQINPHFIFNAINNIRALILEDADKARDMLAHLSEVMRYTMQIDKEKLISFSEEIDIVEQYIALNSLQFEDKLTTEYNLAPETMSLLLPPMVLQLLVENAIKHGIGKLTAGGIIKITSELHQEHWLISVENSGELLAKNNPKQARSGVGLNNIKQRLALVYGKKSSFTLESSDIGVKAMMSLPR</sequence>
<keyword evidence="1" id="KW-0812">Transmembrane</keyword>
<dbReference type="RefSeq" id="WP_140604818.1">
    <property type="nucleotide sequence ID" value="NZ_SAWY01000036.1"/>
</dbReference>
<feature type="transmembrane region" description="Helical" evidence="1">
    <location>
        <begin position="87"/>
        <end position="106"/>
    </location>
</feature>
<reference evidence="3 4" key="1">
    <citation type="submission" date="2019-01" db="EMBL/GenBank/DDBJ databases">
        <title>Litorilituus lipolytica sp. nov., isolated from intertidal sand of the Yellow Sea in China.</title>
        <authorList>
            <person name="Liu A."/>
        </authorList>
    </citation>
    <scope>NUCLEOTIDE SEQUENCE [LARGE SCALE GENOMIC DNA]</scope>
    <source>
        <strain evidence="3 4">RZ04</strain>
    </source>
</reference>
<dbReference type="InterPro" id="IPR050640">
    <property type="entry name" value="Bact_2-comp_sensor_kinase"/>
</dbReference>
<evidence type="ECO:0000313" key="3">
    <source>
        <dbReference type="EMBL" id="TPH13381.1"/>
    </source>
</evidence>
<dbReference type="InterPro" id="IPR036890">
    <property type="entry name" value="HATPase_C_sf"/>
</dbReference>
<dbReference type="GO" id="GO:0016020">
    <property type="term" value="C:membrane"/>
    <property type="evidence" value="ECO:0007669"/>
    <property type="project" value="InterPro"/>
</dbReference>
<keyword evidence="1" id="KW-0472">Membrane</keyword>
<dbReference type="EMBL" id="SAWY01000036">
    <property type="protein sequence ID" value="TPH13381.1"/>
    <property type="molecule type" value="Genomic_DNA"/>
</dbReference>
<dbReference type="OrthoDB" id="5477453at2"/>
<evidence type="ECO:0000256" key="1">
    <source>
        <dbReference type="SAM" id="Phobius"/>
    </source>
</evidence>
<feature type="transmembrane region" description="Helical" evidence="1">
    <location>
        <begin position="17"/>
        <end position="37"/>
    </location>
</feature>
<organism evidence="3 4">
    <name type="scientific">Litorilituus lipolyticus</name>
    <dbReference type="NCBI Taxonomy" id="2491017"/>
    <lineage>
        <taxon>Bacteria</taxon>
        <taxon>Pseudomonadati</taxon>
        <taxon>Pseudomonadota</taxon>
        <taxon>Gammaproteobacteria</taxon>
        <taxon>Alteromonadales</taxon>
        <taxon>Colwelliaceae</taxon>
        <taxon>Litorilituus</taxon>
    </lineage>
</organism>
<dbReference type="AlphaFoldDB" id="A0A502KTK2"/>
<feature type="domain" description="Signal transduction histidine kinase internal region" evidence="2">
    <location>
        <begin position="168"/>
        <end position="247"/>
    </location>
</feature>
<dbReference type="Proteomes" id="UP000315303">
    <property type="component" value="Unassembled WGS sequence"/>
</dbReference>
<keyword evidence="4" id="KW-1185">Reference proteome</keyword>
<dbReference type="PANTHER" id="PTHR34220">
    <property type="entry name" value="SENSOR HISTIDINE KINASE YPDA"/>
    <property type="match status" value="1"/>
</dbReference>
<name>A0A502KTK2_9GAMM</name>
<proteinExistence type="predicted"/>
<comment type="caution">
    <text evidence="3">The sequence shown here is derived from an EMBL/GenBank/DDBJ whole genome shotgun (WGS) entry which is preliminary data.</text>
</comment>
<dbReference type="InterPro" id="IPR010559">
    <property type="entry name" value="Sig_transdc_His_kin_internal"/>
</dbReference>
<evidence type="ECO:0000259" key="2">
    <source>
        <dbReference type="Pfam" id="PF06580"/>
    </source>
</evidence>